<protein>
    <recommendedName>
        <fullName evidence="3">Serine protease</fullName>
    </recommendedName>
</protein>
<reference evidence="1" key="1">
    <citation type="submission" date="2023-01" db="EMBL/GenBank/DDBJ databases">
        <title>Genome assembly of the deep-sea coral Lophelia pertusa.</title>
        <authorList>
            <person name="Herrera S."/>
            <person name="Cordes E."/>
        </authorList>
    </citation>
    <scope>NUCLEOTIDE SEQUENCE</scope>
    <source>
        <strain evidence="1">USNM1676648</strain>
        <tissue evidence="1">Polyp</tissue>
    </source>
</reference>
<dbReference type="Pfam" id="PF13365">
    <property type="entry name" value="Trypsin_2"/>
    <property type="match status" value="1"/>
</dbReference>
<dbReference type="EMBL" id="MU826355">
    <property type="protein sequence ID" value="KAJ7379949.1"/>
    <property type="molecule type" value="Genomic_DNA"/>
</dbReference>
<dbReference type="SUPFAM" id="SSF50494">
    <property type="entry name" value="Trypsin-like serine proteases"/>
    <property type="match status" value="1"/>
</dbReference>
<dbReference type="AlphaFoldDB" id="A0A9X0D053"/>
<dbReference type="Gene3D" id="2.40.10.10">
    <property type="entry name" value="Trypsin-like serine proteases"/>
    <property type="match status" value="1"/>
</dbReference>
<keyword evidence="2" id="KW-1185">Reference proteome</keyword>
<dbReference type="Proteomes" id="UP001163046">
    <property type="component" value="Unassembled WGS sequence"/>
</dbReference>
<organism evidence="1 2">
    <name type="scientific">Desmophyllum pertusum</name>
    <dbReference type="NCBI Taxonomy" id="174260"/>
    <lineage>
        <taxon>Eukaryota</taxon>
        <taxon>Metazoa</taxon>
        <taxon>Cnidaria</taxon>
        <taxon>Anthozoa</taxon>
        <taxon>Hexacorallia</taxon>
        <taxon>Scleractinia</taxon>
        <taxon>Caryophylliina</taxon>
        <taxon>Caryophylliidae</taxon>
        <taxon>Desmophyllum</taxon>
    </lineage>
</organism>
<dbReference type="OrthoDB" id="10025068at2759"/>
<proteinExistence type="predicted"/>
<comment type="caution">
    <text evidence="1">The sequence shown here is derived from an EMBL/GenBank/DDBJ whole genome shotgun (WGS) entry which is preliminary data.</text>
</comment>
<evidence type="ECO:0000313" key="2">
    <source>
        <dbReference type="Proteomes" id="UP001163046"/>
    </source>
</evidence>
<gene>
    <name evidence="1" type="ORF">OS493_012711</name>
</gene>
<name>A0A9X0D053_9CNID</name>
<dbReference type="InterPro" id="IPR009003">
    <property type="entry name" value="Peptidase_S1_PA"/>
</dbReference>
<evidence type="ECO:0008006" key="3">
    <source>
        <dbReference type="Google" id="ProtNLM"/>
    </source>
</evidence>
<evidence type="ECO:0000313" key="1">
    <source>
        <dbReference type="EMBL" id="KAJ7379949.1"/>
    </source>
</evidence>
<accession>A0A9X0D053</accession>
<sequence length="328" mass="37425">MNQGNTTEANQGTGNGQDDVDAILSQHRFHKAHEGIISALWHLIKERTSDGVEEEALFNGELQSSRFLYEGYKTSRFVGKICLQDGGQGTGTMVSKRLLLTALHVFKFCKKGEVRFERIDPHSSVYQMKEVIFTLEPGTFFMPHPDSTLDIALIAVSEKSLDGNSRLSDVGYCKRVISSERPGTRVNIIQYPLNSNQMVVLRQNQLLHSDERFLKLFDNAFVEHHRYKLHRDAAKKRWFSSPEKKNFSLQCRHPGWIFGSPCFDDFWNLTGIHLRAVPFQVKKKPDAFKYIANEGVKIDVVIEWAKNELGKNASYDREELGELFGGNL</sequence>
<dbReference type="InterPro" id="IPR043504">
    <property type="entry name" value="Peptidase_S1_PA_chymotrypsin"/>
</dbReference>